<dbReference type="SUPFAM" id="SSF103473">
    <property type="entry name" value="MFS general substrate transporter"/>
    <property type="match status" value="1"/>
</dbReference>
<evidence type="ECO:0000313" key="15">
    <source>
        <dbReference type="Proteomes" id="UP000199025"/>
    </source>
</evidence>
<feature type="compositionally biased region" description="Polar residues" evidence="11">
    <location>
        <begin position="1"/>
        <end position="10"/>
    </location>
</feature>
<feature type="transmembrane region" description="Helical" evidence="12">
    <location>
        <begin position="343"/>
        <end position="361"/>
    </location>
</feature>
<feature type="transmembrane region" description="Helical" evidence="12">
    <location>
        <begin position="276"/>
        <end position="300"/>
    </location>
</feature>
<dbReference type="InterPro" id="IPR011701">
    <property type="entry name" value="MFS"/>
</dbReference>
<evidence type="ECO:0000259" key="13">
    <source>
        <dbReference type="PROSITE" id="PS50850"/>
    </source>
</evidence>
<evidence type="ECO:0000256" key="11">
    <source>
        <dbReference type="SAM" id="MobiDB-lite"/>
    </source>
</evidence>
<reference evidence="14 15" key="1">
    <citation type="submission" date="2016-10" db="EMBL/GenBank/DDBJ databases">
        <authorList>
            <person name="de Groot N.N."/>
        </authorList>
    </citation>
    <scope>NUCLEOTIDE SEQUENCE [LARGE SCALE GENOMIC DNA]</scope>
    <source>
        <strain evidence="14 15">DSM 44468</strain>
    </source>
</reference>
<evidence type="ECO:0000256" key="3">
    <source>
        <dbReference type="ARBA" id="ARBA00022448"/>
    </source>
</evidence>
<dbReference type="Gene3D" id="1.20.1250.20">
    <property type="entry name" value="MFS general substrate transporter like domains"/>
    <property type="match status" value="2"/>
</dbReference>
<dbReference type="Pfam" id="PF07690">
    <property type="entry name" value="MFS_1"/>
    <property type="match status" value="1"/>
</dbReference>
<dbReference type="EMBL" id="FORP01000004">
    <property type="protein sequence ID" value="SFJ30812.1"/>
    <property type="molecule type" value="Genomic_DNA"/>
</dbReference>
<dbReference type="PANTHER" id="PTHR43045:SF1">
    <property type="entry name" value="SHIKIMATE TRANSPORTER"/>
    <property type="match status" value="1"/>
</dbReference>
<comment type="subcellular location">
    <subcellularLocation>
        <location evidence="1">Cell membrane</location>
        <topology evidence="1">Multi-pass membrane protein</topology>
    </subcellularLocation>
</comment>
<feature type="transmembrane region" description="Helical" evidence="12">
    <location>
        <begin position="367"/>
        <end position="385"/>
    </location>
</feature>
<feature type="transmembrane region" description="Helical" evidence="12">
    <location>
        <begin position="406"/>
        <end position="428"/>
    </location>
</feature>
<comment type="similarity">
    <text evidence="2">Belongs to the major facilitator superfamily. Metabolite:H+ Symporter (MHS) family (TC 2.A.1.6) family.</text>
</comment>
<accession>A0A1I3QB94</accession>
<dbReference type="InterPro" id="IPR005829">
    <property type="entry name" value="Sugar_transporter_CS"/>
</dbReference>
<keyword evidence="7 12" id="KW-1133">Transmembrane helix</keyword>
<dbReference type="CDD" id="cd17369">
    <property type="entry name" value="MFS_ShiA_like"/>
    <property type="match status" value="1"/>
</dbReference>
<keyword evidence="3" id="KW-0813">Transport</keyword>
<feature type="transmembrane region" description="Helical" evidence="12">
    <location>
        <begin position="434"/>
        <end position="454"/>
    </location>
</feature>
<dbReference type="GO" id="GO:0005886">
    <property type="term" value="C:plasma membrane"/>
    <property type="evidence" value="ECO:0007669"/>
    <property type="project" value="UniProtKB-SubCell"/>
</dbReference>
<feature type="domain" description="Major facilitator superfamily (MFS) profile" evidence="13">
    <location>
        <begin position="49"/>
        <end position="461"/>
    </location>
</feature>
<evidence type="ECO:0000256" key="7">
    <source>
        <dbReference type="ARBA" id="ARBA00022989"/>
    </source>
</evidence>
<feature type="compositionally biased region" description="Low complexity" evidence="11">
    <location>
        <begin position="16"/>
        <end position="41"/>
    </location>
</feature>
<evidence type="ECO:0000256" key="1">
    <source>
        <dbReference type="ARBA" id="ARBA00004651"/>
    </source>
</evidence>
<dbReference type="PANTHER" id="PTHR43045">
    <property type="entry name" value="SHIKIMATE TRANSPORTER"/>
    <property type="match status" value="1"/>
</dbReference>
<feature type="transmembrane region" description="Helical" evidence="12">
    <location>
        <begin position="222"/>
        <end position="241"/>
    </location>
</feature>
<feature type="transmembrane region" description="Helical" evidence="12">
    <location>
        <begin position="87"/>
        <end position="109"/>
    </location>
</feature>
<keyword evidence="8 12" id="KW-0472">Membrane</keyword>
<evidence type="ECO:0000256" key="12">
    <source>
        <dbReference type="SAM" id="Phobius"/>
    </source>
</evidence>
<evidence type="ECO:0000256" key="6">
    <source>
        <dbReference type="ARBA" id="ARBA00022847"/>
    </source>
</evidence>
<evidence type="ECO:0000256" key="9">
    <source>
        <dbReference type="ARBA" id="ARBA00037295"/>
    </source>
</evidence>
<evidence type="ECO:0000313" key="14">
    <source>
        <dbReference type="EMBL" id="SFJ30812.1"/>
    </source>
</evidence>
<evidence type="ECO:0000256" key="2">
    <source>
        <dbReference type="ARBA" id="ARBA00008240"/>
    </source>
</evidence>
<evidence type="ECO:0000256" key="8">
    <source>
        <dbReference type="ARBA" id="ARBA00023136"/>
    </source>
</evidence>
<sequence>MRGTATSPGAATQDGAAASPGTAATPVTTAPRPAAATPARTTPAQLRRVVGASLVGTTIEWYDFFVYASAASLVFGTQFFPSLNGTAALLASFATLGVSFVARPIGGVVAGHLGDRLGRKAVLVATLLLMGISTVGVGVLPGYGSIGVAAPVLLVVLRLLQGFSAGGEWGGAALMSVEHAPPGRRGYLGSYPQIGVPIGLLLANLVFFTVSTLTTKEQFLAWGWRIPFLLSVVLIAVGFFVRAKVSESPVFTELRERRARRSAPLAELFRGNTRELLVAIGLFIANNMVGYILIAFINSYGTRTLGLSSSTMLFVGMVGAVSWGVFTMLAGRWSDSWGRRRTYLVGTVAMAAWTFPFFLLFDTRSLPLMLLSVVVLAFGLGLTYGPQAAAYAELFPAAIRYSGVSFAYSFGAILGGGFAPLLATWLIGLTGTSLSVSAYMLLTCLVSLAAVLALRERSAAEREAFVLAAD</sequence>
<protein>
    <recommendedName>
        <fullName evidence="10">Putative proline/betaine transporter</fullName>
    </recommendedName>
</protein>
<dbReference type="GO" id="GO:0015293">
    <property type="term" value="F:symporter activity"/>
    <property type="evidence" value="ECO:0007669"/>
    <property type="project" value="UniProtKB-KW"/>
</dbReference>
<keyword evidence="6" id="KW-0769">Symport</keyword>
<keyword evidence="5 12" id="KW-0812">Transmembrane</keyword>
<feature type="transmembrane region" description="Helical" evidence="12">
    <location>
        <begin position="121"/>
        <end position="140"/>
    </location>
</feature>
<gene>
    <name evidence="14" type="ORF">SAMN05421835_104247</name>
</gene>
<proteinExistence type="inferred from homology"/>
<keyword evidence="4" id="KW-1003">Cell membrane</keyword>
<dbReference type="STRING" id="115433.SAMN05421835_104247"/>
<evidence type="ECO:0000256" key="5">
    <source>
        <dbReference type="ARBA" id="ARBA00022692"/>
    </source>
</evidence>
<dbReference type="Proteomes" id="UP000199025">
    <property type="component" value="Unassembled WGS sequence"/>
</dbReference>
<name>A0A1I3QB94_9PSEU</name>
<comment type="function">
    <text evidence="9">May be a proton symporter involved in the uptake of osmolytes such as proline and glycine betaine.</text>
</comment>
<feature type="transmembrane region" description="Helical" evidence="12">
    <location>
        <begin position="312"/>
        <end position="331"/>
    </location>
</feature>
<dbReference type="AlphaFoldDB" id="A0A1I3QB94"/>
<feature type="transmembrane region" description="Helical" evidence="12">
    <location>
        <begin position="188"/>
        <end position="210"/>
    </location>
</feature>
<feature type="region of interest" description="Disordered" evidence="11">
    <location>
        <begin position="1"/>
        <end position="41"/>
    </location>
</feature>
<dbReference type="PROSITE" id="PS50850">
    <property type="entry name" value="MFS"/>
    <property type="match status" value="1"/>
</dbReference>
<organism evidence="14 15">
    <name type="scientific">Amycolatopsis sacchari</name>
    <dbReference type="NCBI Taxonomy" id="115433"/>
    <lineage>
        <taxon>Bacteria</taxon>
        <taxon>Bacillati</taxon>
        <taxon>Actinomycetota</taxon>
        <taxon>Actinomycetes</taxon>
        <taxon>Pseudonocardiales</taxon>
        <taxon>Pseudonocardiaceae</taxon>
        <taxon>Amycolatopsis</taxon>
    </lineage>
</organism>
<keyword evidence="15" id="KW-1185">Reference proteome</keyword>
<dbReference type="InterPro" id="IPR036259">
    <property type="entry name" value="MFS_trans_sf"/>
</dbReference>
<evidence type="ECO:0000256" key="4">
    <source>
        <dbReference type="ARBA" id="ARBA00022475"/>
    </source>
</evidence>
<dbReference type="InterPro" id="IPR020846">
    <property type="entry name" value="MFS_dom"/>
</dbReference>
<dbReference type="PROSITE" id="PS00216">
    <property type="entry name" value="SUGAR_TRANSPORT_1"/>
    <property type="match status" value="1"/>
</dbReference>
<dbReference type="FunFam" id="1.20.1250.20:FF:000001">
    <property type="entry name" value="Dicarboxylate MFS transporter"/>
    <property type="match status" value="1"/>
</dbReference>
<evidence type="ECO:0000256" key="10">
    <source>
        <dbReference type="ARBA" id="ARBA00039918"/>
    </source>
</evidence>